<keyword evidence="1" id="KW-1133">Transmembrane helix</keyword>
<dbReference type="RefSeq" id="WP_091544988.1">
    <property type="nucleotide sequence ID" value="NZ_FMUS01000019.1"/>
</dbReference>
<evidence type="ECO:0000256" key="1">
    <source>
        <dbReference type="SAM" id="Phobius"/>
    </source>
</evidence>
<keyword evidence="1" id="KW-0472">Membrane</keyword>
<gene>
    <name evidence="2" type="ORF">SAMN03080606_02843</name>
</gene>
<protein>
    <submittedName>
        <fullName evidence="2">Uncharacterized protein</fullName>
    </submittedName>
</protein>
<organism evidence="2 3">
    <name type="scientific">Alkaliphilus peptidifermentans DSM 18978</name>
    <dbReference type="NCBI Taxonomy" id="1120976"/>
    <lineage>
        <taxon>Bacteria</taxon>
        <taxon>Bacillati</taxon>
        <taxon>Bacillota</taxon>
        <taxon>Clostridia</taxon>
        <taxon>Peptostreptococcales</taxon>
        <taxon>Natronincolaceae</taxon>
        <taxon>Alkaliphilus</taxon>
    </lineage>
</organism>
<dbReference type="STRING" id="1120976.SAMN03080606_02843"/>
<accession>A0A1G5JG40</accession>
<name>A0A1G5JG40_9FIRM</name>
<keyword evidence="1" id="KW-0812">Transmembrane</keyword>
<evidence type="ECO:0000313" key="2">
    <source>
        <dbReference type="EMBL" id="SCY87343.1"/>
    </source>
</evidence>
<reference evidence="2 3" key="1">
    <citation type="submission" date="2016-10" db="EMBL/GenBank/DDBJ databases">
        <authorList>
            <person name="de Groot N.N."/>
        </authorList>
    </citation>
    <scope>NUCLEOTIDE SEQUENCE [LARGE SCALE GENOMIC DNA]</scope>
    <source>
        <strain evidence="2 3">DSM 18978</strain>
    </source>
</reference>
<dbReference type="AlphaFoldDB" id="A0A1G5JG40"/>
<proteinExistence type="predicted"/>
<dbReference type="InterPro" id="IPR038690">
    <property type="entry name" value="NusG_2_sf"/>
</dbReference>
<feature type="transmembrane region" description="Helical" evidence="1">
    <location>
        <begin position="12"/>
        <end position="30"/>
    </location>
</feature>
<keyword evidence="3" id="KW-1185">Reference proteome</keyword>
<dbReference type="Proteomes" id="UP000198636">
    <property type="component" value="Unassembled WGS sequence"/>
</dbReference>
<dbReference type="Pfam" id="PF07009">
    <property type="entry name" value="NusG_II"/>
    <property type="match status" value="1"/>
</dbReference>
<dbReference type="OrthoDB" id="47603at2"/>
<sequence length="137" mass="15599">MKFMTTADKILIGVIIIVSIASMFAIPLLFTQAMEGKNIIVNLNGEVIYRFPLTESEESEFIVFPFEFGGKEYEGTLELKDGRVMLHRLSEEITPLSIHTDMGWISESYHVIIALPIKLFITVEEAEPDHEFDILSF</sequence>
<dbReference type="Gene3D" id="2.60.320.10">
    <property type="entry name" value="N-utilization substance G protein NusG, insert domain"/>
    <property type="match status" value="1"/>
</dbReference>
<evidence type="ECO:0000313" key="3">
    <source>
        <dbReference type="Proteomes" id="UP000198636"/>
    </source>
</evidence>
<dbReference type="EMBL" id="FMUS01000019">
    <property type="protein sequence ID" value="SCY87343.1"/>
    <property type="molecule type" value="Genomic_DNA"/>
</dbReference>